<evidence type="ECO:0000313" key="2">
    <source>
        <dbReference type="EMBL" id="KAL0153489.1"/>
    </source>
</evidence>
<sequence>VASGKNRPFAVTQAVRGGDRAIRGHLGGEWDEQAFSRSRRRSGGRPGHPRSFRWLVGRTGLPRSFRWLVGRTGLSRSHRRSGGRLGHPWSFRWLVGRTGLSRSRRRSVGRPGHPRSFRWRVGRTGLPRSRRPPVGRSGHPRSFRWRVGFPWTAVRGMFRLPVDARLQLVRRGSRRLSVVAGAPPCGRPRYRAVKRDPGRHRGEAARRPVPARPRP</sequence>
<feature type="compositionally biased region" description="Basic residues" evidence="1">
    <location>
        <begin position="103"/>
        <end position="121"/>
    </location>
</feature>
<protein>
    <submittedName>
        <fullName evidence="2">Uncharacterized protein</fullName>
    </submittedName>
</protein>
<feature type="region of interest" description="Disordered" evidence="1">
    <location>
        <begin position="103"/>
        <end position="139"/>
    </location>
</feature>
<reference evidence="2 3" key="1">
    <citation type="submission" date="2024-05" db="EMBL/GenBank/DDBJ databases">
        <title>Genome sequencing and assembly of Indian major carp, Cirrhinus mrigala (Hamilton, 1822).</title>
        <authorList>
            <person name="Mohindra V."/>
            <person name="Chowdhury L.M."/>
            <person name="Lal K."/>
            <person name="Jena J.K."/>
        </authorList>
    </citation>
    <scope>NUCLEOTIDE SEQUENCE [LARGE SCALE GENOMIC DNA]</scope>
    <source>
        <strain evidence="2">CM1030</strain>
        <tissue evidence="2">Blood</tissue>
    </source>
</reference>
<organism evidence="2 3">
    <name type="scientific">Cirrhinus mrigala</name>
    <name type="common">Mrigala</name>
    <dbReference type="NCBI Taxonomy" id="683832"/>
    <lineage>
        <taxon>Eukaryota</taxon>
        <taxon>Metazoa</taxon>
        <taxon>Chordata</taxon>
        <taxon>Craniata</taxon>
        <taxon>Vertebrata</taxon>
        <taxon>Euteleostomi</taxon>
        <taxon>Actinopterygii</taxon>
        <taxon>Neopterygii</taxon>
        <taxon>Teleostei</taxon>
        <taxon>Ostariophysi</taxon>
        <taxon>Cypriniformes</taxon>
        <taxon>Cyprinidae</taxon>
        <taxon>Labeoninae</taxon>
        <taxon>Labeonini</taxon>
        <taxon>Cirrhinus</taxon>
    </lineage>
</organism>
<dbReference type="AlphaFoldDB" id="A0ABD0MWP1"/>
<evidence type="ECO:0000313" key="3">
    <source>
        <dbReference type="Proteomes" id="UP001529510"/>
    </source>
</evidence>
<accession>A0ABD0MWP1</accession>
<name>A0ABD0MWP1_CIRMR</name>
<feature type="compositionally biased region" description="Basic and acidic residues" evidence="1">
    <location>
        <begin position="193"/>
        <end position="206"/>
    </location>
</feature>
<proteinExistence type="predicted"/>
<feature type="compositionally biased region" description="Basic residues" evidence="1">
    <location>
        <begin position="128"/>
        <end position="139"/>
    </location>
</feature>
<keyword evidence="3" id="KW-1185">Reference proteome</keyword>
<dbReference type="Proteomes" id="UP001529510">
    <property type="component" value="Unassembled WGS sequence"/>
</dbReference>
<comment type="caution">
    <text evidence="2">The sequence shown here is derived from an EMBL/GenBank/DDBJ whole genome shotgun (WGS) entry which is preliminary data.</text>
</comment>
<feature type="region of interest" description="Disordered" evidence="1">
    <location>
        <begin position="182"/>
        <end position="215"/>
    </location>
</feature>
<gene>
    <name evidence="2" type="ORF">M9458_051209</name>
</gene>
<evidence type="ECO:0000256" key="1">
    <source>
        <dbReference type="SAM" id="MobiDB-lite"/>
    </source>
</evidence>
<dbReference type="EMBL" id="JAMKFB020000096">
    <property type="protein sequence ID" value="KAL0153489.1"/>
    <property type="molecule type" value="Genomic_DNA"/>
</dbReference>
<feature type="non-terminal residue" evidence="2">
    <location>
        <position position="1"/>
    </location>
</feature>